<accession>A0A382A4W1</accession>
<comment type="catalytic activity">
    <reaction evidence="7">
        <text>DNA(n) + a 2'-deoxyribonucleoside 5'-triphosphate = DNA(n+1) + diphosphate</text>
        <dbReference type="Rhea" id="RHEA:22508"/>
        <dbReference type="Rhea" id="RHEA-COMP:17339"/>
        <dbReference type="Rhea" id="RHEA-COMP:17340"/>
        <dbReference type="ChEBI" id="CHEBI:33019"/>
        <dbReference type="ChEBI" id="CHEBI:61560"/>
        <dbReference type="ChEBI" id="CHEBI:173112"/>
        <dbReference type="EC" id="2.7.7.49"/>
    </reaction>
</comment>
<keyword evidence="2" id="KW-0548">Nucleotidyltransferase</keyword>
<dbReference type="PRINTS" id="PR00866">
    <property type="entry name" value="RNADNAPOLMS"/>
</dbReference>
<dbReference type="InterPro" id="IPR043502">
    <property type="entry name" value="DNA/RNA_pol_sf"/>
</dbReference>
<evidence type="ECO:0000256" key="3">
    <source>
        <dbReference type="ARBA" id="ARBA00022723"/>
    </source>
</evidence>
<gene>
    <name evidence="9" type="ORF">METZ01_LOCUS148951</name>
</gene>
<name>A0A382A4W1_9ZZZZ</name>
<keyword evidence="1" id="KW-0808">Transferase</keyword>
<comment type="similarity">
    <text evidence="6">Belongs to the bacterial reverse transcriptase family.</text>
</comment>
<dbReference type="PROSITE" id="PS50878">
    <property type="entry name" value="RT_POL"/>
    <property type="match status" value="1"/>
</dbReference>
<dbReference type="GO" id="GO:0046872">
    <property type="term" value="F:metal ion binding"/>
    <property type="evidence" value="ECO:0007669"/>
    <property type="project" value="UniProtKB-KW"/>
</dbReference>
<dbReference type="SUPFAM" id="SSF56672">
    <property type="entry name" value="DNA/RNA polymerases"/>
    <property type="match status" value="1"/>
</dbReference>
<dbReference type="PANTHER" id="PTHR34047:SF7">
    <property type="entry name" value="RNA-DIRECTED DNA POLYMERASE"/>
    <property type="match status" value="1"/>
</dbReference>
<evidence type="ECO:0000256" key="2">
    <source>
        <dbReference type="ARBA" id="ARBA00022695"/>
    </source>
</evidence>
<keyword evidence="3" id="KW-0479">Metal-binding</keyword>
<evidence type="ECO:0000256" key="4">
    <source>
        <dbReference type="ARBA" id="ARBA00022842"/>
    </source>
</evidence>
<dbReference type="CDD" id="cd03487">
    <property type="entry name" value="RT_Bac_retron_II"/>
    <property type="match status" value="1"/>
</dbReference>
<dbReference type="GO" id="GO:0003723">
    <property type="term" value="F:RNA binding"/>
    <property type="evidence" value="ECO:0007669"/>
    <property type="project" value="InterPro"/>
</dbReference>
<dbReference type="Pfam" id="PF00078">
    <property type="entry name" value="RVT_1"/>
    <property type="match status" value="1"/>
</dbReference>
<dbReference type="GO" id="GO:0003964">
    <property type="term" value="F:RNA-directed DNA polymerase activity"/>
    <property type="evidence" value="ECO:0007669"/>
    <property type="project" value="UniProtKB-EC"/>
</dbReference>
<dbReference type="PANTHER" id="PTHR34047">
    <property type="entry name" value="NUCLEAR INTRON MATURASE 1, MITOCHONDRIAL-RELATED"/>
    <property type="match status" value="1"/>
</dbReference>
<evidence type="ECO:0000259" key="8">
    <source>
        <dbReference type="PROSITE" id="PS50878"/>
    </source>
</evidence>
<evidence type="ECO:0000256" key="1">
    <source>
        <dbReference type="ARBA" id="ARBA00022679"/>
    </source>
</evidence>
<dbReference type="InterPro" id="IPR000123">
    <property type="entry name" value="Reverse_transcriptase_msDNA"/>
</dbReference>
<dbReference type="InterPro" id="IPR043128">
    <property type="entry name" value="Rev_trsase/Diguanyl_cyclase"/>
</dbReference>
<dbReference type="InterPro" id="IPR051083">
    <property type="entry name" value="GrpII_Intron_Splice-Mob/Def"/>
</dbReference>
<dbReference type="InterPro" id="IPR000477">
    <property type="entry name" value="RT_dom"/>
</dbReference>
<keyword evidence="4" id="KW-0460">Magnesium</keyword>
<reference evidence="9" key="1">
    <citation type="submission" date="2018-05" db="EMBL/GenBank/DDBJ databases">
        <authorList>
            <person name="Lanie J.A."/>
            <person name="Ng W.-L."/>
            <person name="Kazmierczak K.M."/>
            <person name="Andrzejewski T.M."/>
            <person name="Davidsen T.M."/>
            <person name="Wayne K.J."/>
            <person name="Tettelin H."/>
            <person name="Glass J.I."/>
            <person name="Rusch D."/>
            <person name="Podicherti R."/>
            <person name="Tsui H.-C.T."/>
            <person name="Winkler M.E."/>
        </authorList>
    </citation>
    <scope>NUCLEOTIDE SEQUENCE</scope>
</reference>
<evidence type="ECO:0000256" key="5">
    <source>
        <dbReference type="ARBA" id="ARBA00023118"/>
    </source>
</evidence>
<proteinExistence type="inferred from homology"/>
<dbReference type="Gene3D" id="3.30.70.270">
    <property type="match status" value="1"/>
</dbReference>
<dbReference type="AlphaFoldDB" id="A0A382A4W1"/>
<keyword evidence="5" id="KW-0051">Antiviral defense</keyword>
<feature type="non-terminal residue" evidence="9">
    <location>
        <position position="1"/>
    </location>
</feature>
<organism evidence="9">
    <name type="scientific">marine metagenome</name>
    <dbReference type="NCBI Taxonomy" id="408172"/>
    <lineage>
        <taxon>unclassified sequences</taxon>
        <taxon>metagenomes</taxon>
        <taxon>ecological metagenomes</taxon>
    </lineage>
</organism>
<sequence length="263" mass="30236">REAQDWINREILSKLKPELEAKAFKRKTNIKDNAQIHCGKGLVIRVDLSDFFFSITFPRVRGFFISLGYNPGVSTVLALLCTESDRTKVTYKTEDWFIAQGDRRLPQGACTSPALSNLIARRLDRRIRKYLASMDEGWSYTRYADDLAISHSESDAEVKKVLKALQKIVPDEGFSINEKKTAIMRSPHRQMITGLILNDQEPRVPRVYLKKVRAMVHRADQLYELGAVPENLNEIKGKLSFIKMIMPEHVEKIVNKYNWLNPG</sequence>
<evidence type="ECO:0000256" key="6">
    <source>
        <dbReference type="ARBA" id="ARBA00034120"/>
    </source>
</evidence>
<evidence type="ECO:0000256" key="7">
    <source>
        <dbReference type="ARBA" id="ARBA00048173"/>
    </source>
</evidence>
<protein>
    <recommendedName>
        <fullName evidence="8">Reverse transcriptase domain-containing protein</fullName>
    </recommendedName>
</protein>
<dbReference type="EMBL" id="UINC01023768">
    <property type="protein sequence ID" value="SVA96097.1"/>
    <property type="molecule type" value="Genomic_DNA"/>
</dbReference>
<feature type="domain" description="Reverse transcriptase" evidence="8">
    <location>
        <begin position="1"/>
        <end position="197"/>
    </location>
</feature>
<dbReference type="GO" id="GO:0051607">
    <property type="term" value="P:defense response to virus"/>
    <property type="evidence" value="ECO:0007669"/>
    <property type="project" value="UniProtKB-KW"/>
</dbReference>
<evidence type="ECO:0000313" key="9">
    <source>
        <dbReference type="EMBL" id="SVA96097.1"/>
    </source>
</evidence>